<sequence length="42" mass="4788">MSEDVIKAIEDIIKRGNDVEIRRRGMGLLVLEVKRTIKHSPA</sequence>
<proteinExistence type="predicted"/>
<accession>A0A8S5MQS7</accession>
<name>A0A8S5MQS7_9CAUD</name>
<dbReference type="EMBL" id="BK014965">
    <property type="protein sequence ID" value="DAD84717.1"/>
    <property type="molecule type" value="Genomic_DNA"/>
</dbReference>
<reference evidence="1" key="1">
    <citation type="journal article" date="2021" name="Proc. Natl. Acad. Sci. U.S.A.">
        <title>A Catalog of Tens of Thousands of Viruses from Human Metagenomes Reveals Hidden Associations with Chronic Diseases.</title>
        <authorList>
            <person name="Tisza M.J."/>
            <person name="Buck C.B."/>
        </authorList>
    </citation>
    <scope>NUCLEOTIDE SEQUENCE</scope>
    <source>
        <strain evidence="1">CtqED62</strain>
    </source>
</reference>
<organism evidence="1">
    <name type="scientific">Siphoviridae sp. ctqED62</name>
    <dbReference type="NCBI Taxonomy" id="2826468"/>
    <lineage>
        <taxon>Viruses</taxon>
        <taxon>Duplodnaviria</taxon>
        <taxon>Heunggongvirae</taxon>
        <taxon>Uroviricota</taxon>
        <taxon>Caudoviricetes</taxon>
    </lineage>
</organism>
<protein>
    <submittedName>
        <fullName evidence="1">Uncharacterized protein</fullName>
    </submittedName>
</protein>
<evidence type="ECO:0000313" key="1">
    <source>
        <dbReference type="EMBL" id="DAD84717.1"/>
    </source>
</evidence>